<feature type="repeat" description="TPR" evidence="8">
    <location>
        <begin position="658"/>
        <end position="691"/>
    </location>
</feature>
<keyword evidence="2 9" id="KW-0328">Glycosyltransferase</keyword>
<feature type="repeat" description="TPR" evidence="8">
    <location>
        <begin position="491"/>
        <end position="524"/>
    </location>
</feature>
<dbReference type="PROSITE" id="PS50293">
    <property type="entry name" value="TPR_REGION"/>
    <property type="match status" value="1"/>
</dbReference>
<dbReference type="PANTHER" id="PTHR45641">
    <property type="entry name" value="TETRATRICOPEPTIDE REPEAT PROTEIN (AFU_ORTHOLOGUE AFUA_6G03870)"/>
    <property type="match status" value="1"/>
</dbReference>
<comment type="similarity">
    <text evidence="1 9">Belongs to the Arg-specific ADP-ribosyltransferase family.</text>
</comment>
<feature type="repeat" description="TPR" evidence="8">
    <location>
        <begin position="616"/>
        <end position="649"/>
    </location>
</feature>
<dbReference type="InterPro" id="IPR006597">
    <property type="entry name" value="Sel1-like"/>
</dbReference>
<evidence type="ECO:0000256" key="4">
    <source>
        <dbReference type="ARBA" id="ARBA00022695"/>
    </source>
</evidence>
<evidence type="ECO:0000256" key="6">
    <source>
        <dbReference type="ARBA" id="ARBA00022803"/>
    </source>
</evidence>
<dbReference type="GO" id="GO:0016779">
    <property type="term" value="F:nucleotidyltransferase activity"/>
    <property type="evidence" value="ECO:0007669"/>
    <property type="project" value="UniProtKB-KW"/>
</dbReference>
<evidence type="ECO:0000256" key="1">
    <source>
        <dbReference type="ARBA" id="ARBA00009558"/>
    </source>
</evidence>
<dbReference type="Proteomes" id="UP000663845">
    <property type="component" value="Unassembled WGS sequence"/>
</dbReference>
<dbReference type="Gene3D" id="1.25.40.10">
    <property type="entry name" value="Tetratricopeptide repeat domain"/>
    <property type="match status" value="4"/>
</dbReference>
<keyword evidence="9" id="KW-0520">NAD</keyword>
<keyword evidence="4" id="KW-0548">Nucleotidyltransferase</keyword>
<keyword evidence="5" id="KW-0677">Repeat</keyword>
<dbReference type="SMART" id="SM00671">
    <property type="entry name" value="SEL1"/>
    <property type="match status" value="5"/>
</dbReference>
<keyword evidence="6 8" id="KW-0802">TPR repeat</keyword>
<feature type="repeat" description="TPR" evidence="8">
    <location>
        <begin position="868"/>
        <end position="901"/>
    </location>
</feature>
<dbReference type="EMBL" id="CAJNOG010000831">
    <property type="protein sequence ID" value="CAF1366947.1"/>
    <property type="molecule type" value="Genomic_DNA"/>
</dbReference>
<feature type="repeat" description="TPR" evidence="8">
    <location>
        <begin position="700"/>
        <end position="733"/>
    </location>
</feature>
<organism evidence="11 12">
    <name type="scientific">Adineta steineri</name>
    <dbReference type="NCBI Taxonomy" id="433720"/>
    <lineage>
        <taxon>Eukaryota</taxon>
        <taxon>Metazoa</taxon>
        <taxon>Spiralia</taxon>
        <taxon>Gnathifera</taxon>
        <taxon>Rotifera</taxon>
        <taxon>Eurotatoria</taxon>
        <taxon>Bdelloidea</taxon>
        <taxon>Adinetida</taxon>
        <taxon>Adinetidae</taxon>
        <taxon>Adineta</taxon>
    </lineage>
</organism>
<dbReference type="GO" id="GO:0106274">
    <property type="term" value="F:NAD+-protein-arginine ADP-ribosyltransferase activity"/>
    <property type="evidence" value="ECO:0007669"/>
    <property type="project" value="UniProtKB-EC"/>
</dbReference>
<accession>A0A819QN06</accession>
<dbReference type="EC" id="2.4.2.31" evidence="9"/>
<dbReference type="InterPro" id="IPR011990">
    <property type="entry name" value="TPR-like_helical_dom_sf"/>
</dbReference>
<dbReference type="Pfam" id="PF13374">
    <property type="entry name" value="TPR_10"/>
    <property type="match status" value="1"/>
</dbReference>
<dbReference type="SUPFAM" id="SSF48452">
    <property type="entry name" value="TPR-like"/>
    <property type="match status" value="3"/>
</dbReference>
<feature type="repeat" description="TPR" evidence="8">
    <location>
        <begin position="574"/>
        <end position="607"/>
    </location>
</feature>
<evidence type="ECO:0000256" key="7">
    <source>
        <dbReference type="ARBA" id="ARBA00047597"/>
    </source>
</evidence>
<proteinExistence type="inferred from homology"/>
<feature type="repeat" description="TPR" evidence="8">
    <location>
        <begin position="784"/>
        <end position="817"/>
    </location>
</feature>
<name>A0A819QN06_9BILA</name>
<comment type="catalytic activity">
    <reaction evidence="7 9">
        <text>L-arginyl-[protein] + NAD(+) = N(omega)-(ADP-D-ribosyl)-L-arginyl-[protein] + nicotinamide + H(+)</text>
        <dbReference type="Rhea" id="RHEA:19149"/>
        <dbReference type="Rhea" id="RHEA-COMP:10532"/>
        <dbReference type="Rhea" id="RHEA-COMP:15087"/>
        <dbReference type="ChEBI" id="CHEBI:15378"/>
        <dbReference type="ChEBI" id="CHEBI:17154"/>
        <dbReference type="ChEBI" id="CHEBI:29965"/>
        <dbReference type="ChEBI" id="CHEBI:57540"/>
        <dbReference type="ChEBI" id="CHEBI:142554"/>
        <dbReference type="EC" id="2.4.2.31"/>
    </reaction>
</comment>
<dbReference type="PROSITE" id="PS51996">
    <property type="entry name" value="TR_MART"/>
    <property type="match status" value="1"/>
</dbReference>
<dbReference type="PRINTS" id="PR00381">
    <property type="entry name" value="KINESINLIGHT"/>
</dbReference>
<keyword evidence="3 9" id="KW-0808">Transferase</keyword>
<evidence type="ECO:0000256" key="5">
    <source>
        <dbReference type="ARBA" id="ARBA00022737"/>
    </source>
</evidence>
<evidence type="ECO:0000256" key="9">
    <source>
        <dbReference type="RuleBase" id="RU361228"/>
    </source>
</evidence>
<dbReference type="Pfam" id="PF01129">
    <property type="entry name" value="ART"/>
    <property type="match status" value="1"/>
</dbReference>
<comment type="caution">
    <text evidence="11">The sequence shown here is derived from an EMBL/GenBank/DDBJ whole genome shotgun (WGS) entry which is preliminary data.</text>
</comment>
<dbReference type="EMBL" id="CAJOAZ010003976">
    <property type="protein sequence ID" value="CAF4037785.1"/>
    <property type="molecule type" value="Genomic_DNA"/>
</dbReference>
<dbReference type="AlphaFoldDB" id="A0A819QN06"/>
<dbReference type="Pfam" id="PF13424">
    <property type="entry name" value="TPR_12"/>
    <property type="match status" value="5"/>
</dbReference>
<dbReference type="InterPro" id="IPR019734">
    <property type="entry name" value="TPR_rpt"/>
</dbReference>
<evidence type="ECO:0000256" key="2">
    <source>
        <dbReference type="ARBA" id="ARBA00022676"/>
    </source>
</evidence>
<dbReference type="PANTHER" id="PTHR45641:SF1">
    <property type="entry name" value="AAA+ ATPASE DOMAIN-CONTAINING PROTEIN"/>
    <property type="match status" value="1"/>
</dbReference>
<dbReference type="Proteomes" id="UP000663844">
    <property type="component" value="Unassembled WGS sequence"/>
</dbReference>
<gene>
    <name evidence="10" type="ORF">JYZ213_LOCUS35905</name>
    <name evidence="11" type="ORF">OXD698_LOCUS31719</name>
</gene>
<evidence type="ECO:0000313" key="10">
    <source>
        <dbReference type="EMBL" id="CAF1366947.1"/>
    </source>
</evidence>
<dbReference type="PROSITE" id="PS50005">
    <property type="entry name" value="TPR"/>
    <property type="match status" value="8"/>
</dbReference>
<feature type="repeat" description="TPR" evidence="8">
    <location>
        <begin position="742"/>
        <end position="775"/>
    </location>
</feature>
<dbReference type="SUPFAM" id="SSF56399">
    <property type="entry name" value="ADP-ribosylation"/>
    <property type="match status" value="1"/>
</dbReference>
<keyword evidence="9" id="KW-0521">NADP</keyword>
<evidence type="ECO:0000256" key="3">
    <source>
        <dbReference type="ARBA" id="ARBA00022679"/>
    </source>
</evidence>
<evidence type="ECO:0000313" key="12">
    <source>
        <dbReference type="Proteomes" id="UP000663844"/>
    </source>
</evidence>
<evidence type="ECO:0000256" key="8">
    <source>
        <dbReference type="PROSITE-ProRule" id="PRU00339"/>
    </source>
</evidence>
<sequence>MEKNFTTSSTFNNDDLLVVCLSDYSQNQVNDPFLNLYDDLNNLTNNFKLLYNETEYITYITSIKSEVHVFLIILSPDVFVHPDITGFSQIRFTYVLYINEVDRNHDHIHRYVKEQNIYYNKDLFMRKLKDDMKQVLEDLSTHLTFYNIKERSLKDLSKENQYFMYMHLFHEILLRDSKPNEAKEELIQKCQQSYHNDKNQLKIIEEFRQGDISKEAIKWYTRDSFLYRLLNQALRCQHFEMIYKFRYIIKELYDQLKHLHDGQADILMCLGKAYRGQLLHRNELEHLKQNEEILISMNSFLSTTIEREVALEFILGANENELVPVLFEIDMTDVEYKSAPYAHIQKYSYMKNENEVLFSMDCVFRKKSVNICEDVDKKYYVVTLIATNQYENDNELKELMNFMSYELQCCRNDFSALGFLMEKMGHYEQAKFFYRLNKNNSSNDQTTFAALSVEFASIEDAQGNYAEALDSLNKALEIQLEVLPRDHRKITTIYGNIGSVYQHQGVYDNALNCYKQALTTSLQILPKNHPLVAKICCNIVTVYCEQGEYAEALGYCDKTIGFLNYLPDDHPDIAGISNNIAVIYFHQGKYPEALKYFKEALRIQQKTLPANHSNIASSYNNIAQVYESQGDNDLGLKYLKKSLEIRKESLGENHRDTATVYNNIGMVLLRQNDYTQASIFLNKALDIQLKTLFENHPEVAITYNNIGQIYQKQKNFEQALKLYQKALNIFSTSSLKNHRNMAAVCTSMGLLYQKQNKLDEAMESHQKALTIMLKSLSENHPDVAVVQNNIALVHYDRKEYSEALACFNKVLRIQLESSFTNYLAIATTHSNMAIIYGTQKNISEVCKSCDNTLISVLQSSHEIHPCIVKIYKNLAVAYYTQGEYDLALYYYKNALAIQLQCLPRNDFGVAEIYMSMADVYYSQENRLEGYKFYKKGCEIKLNLLLENLPDLSTTHDSIEKAHQHQQHYTDALDLCENILKIQLNFLLTDPRVGNIQYI</sequence>
<protein>
    <recommendedName>
        <fullName evidence="9">NAD(P)(+)--arginine ADP-ribosyltransferase</fullName>
        <ecNumber evidence="9">2.4.2.31</ecNumber>
    </recommendedName>
    <alternativeName>
        <fullName evidence="9">Mono(ADP-ribosyl)transferase</fullName>
    </alternativeName>
</protein>
<reference evidence="11" key="1">
    <citation type="submission" date="2021-02" db="EMBL/GenBank/DDBJ databases">
        <authorList>
            <person name="Nowell W R."/>
        </authorList>
    </citation>
    <scope>NUCLEOTIDE SEQUENCE</scope>
</reference>
<evidence type="ECO:0000313" key="11">
    <source>
        <dbReference type="EMBL" id="CAF4037785.1"/>
    </source>
</evidence>
<dbReference type="InterPro" id="IPR000768">
    <property type="entry name" value="ART"/>
</dbReference>
<dbReference type="Gene3D" id="3.90.176.10">
    <property type="entry name" value="Toxin ADP-ribosyltransferase, Chain A, domain 1"/>
    <property type="match status" value="1"/>
</dbReference>
<dbReference type="SMART" id="SM00028">
    <property type="entry name" value="TPR"/>
    <property type="match status" value="11"/>
</dbReference>